<dbReference type="RefSeq" id="XP_003093810.2">
    <property type="nucleotide sequence ID" value="XM_003093762.2"/>
</dbReference>
<comment type="caution">
    <text evidence="2">The sequence shown here is derived from an EMBL/GenBank/DDBJ whole genome shotgun (WGS) entry which is preliminary data.</text>
</comment>
<evidence type="ECO:0000313" key="2">
    <source>
        <dbReference type="EMBL" id="KAF1750104.1"/>
    </source>
</evidence>
<name>A0A6A5G690_CAERE</name>
<dbReference type="AlphaFoldDB" id="A0A6A5G690"/>
<protein>
    <submittedName>
        <fullName evidence="2">Uncharacterized protein</fullName>
    </submittedName>
</protein>
<organism evidence="2 3">
    <name type="scientific">Caenorhabditis remanei</name>
    <name type="common">Caenorhabditis vulgaris</name>
    <dbReference type="NCBI Taxonomy" id="31234"/>
    <lineage>
        <taxon>Eukaryota</taxon>
        <taxon>Metazoa</taxon>
        <taxon>Ecdysozoa</taxon>
        <taxon>Nematoda</taxon>
        <taxon>Chromadorea</taxon>
        <taxon>Rhabditida</taxon>
        <taxon>Rhabditina</taxon>
        <taxon>Rhabditomorpha</taxon>
        <taxon>Rhabditoidea</taxon>
        <taxon>Rhabditidae</taxon>
        <taxon>Peloderinae</taxon>
        <taxon>Caenorhabditis</taxon>
    </lineage>
</organism>
<dbReference type="GeneID" id="9810695"/>
<dbReference type="CTD" id="9810695"/>
<proteinExistence type="predicted"/>
<feature type="region of interest" description="Disordered" evidence="1">
    <location>
        <begin position="115"/>
        <end position="139"/>
    </location>
</feature>
<dbReference type="EMBL" id="WUAV01000005">
    <property type="protein sequence ID" value="KAF1750104.1"/>
    <property type="molecule type" value="Genomic_DNA"/>
</dbReference>
<dbReference type="KEGG" id="crq:GCK72_016650"/>
<evidence type="ECO:0000256" key="1">
    <source>
        <dbReference type="SAM" id="MobiDB-lite"/>
    </source>
</evidence>
<reference evidence="2 3" key="1">
    <citation type="submission" date="2019-12" db="EMBL/GenBank/DDBJ databases">
        <title>Chromosome-level assembly of the Caenorhabditis remanei genome.</title>
        <authorList>
            <person name="Teterina A.A."/>
            <person name="Willis J.H."/>
            <person name="Phillips P.C."/>
        </authorList>
    </citation>
    <scope>NUCLEOTIDE SEQUENCE [LARGE SCALE GENOMIC DNA]</scope>
    <source>
        <strain evidence="2 3">PX506</strain>
        <tissue evidence="2">Whole organism</tissue>
    </source>
</reference>
<accession>A0A6A5G690</accession>
<evidence type="ECO:0000313" key="3">
    <source>
        <dbReference type="Proteomes" id="UP000483820"/>
    </source>
</evidence>
<dbReference type="Proteomes" id="UP000483820">
    <property type="component" value="Chromosome V"/>
</dbReference>
<gene>
    <name evidence="2" type="ORF">GCK72_016650</name>
</gene>
<sequence length="200" mass="22871">MAPTQNSTVSAYSLNCQFDSTRIQTKIYAGKTKKTIQITPTISEEEVFEEKFKKEFPEYIERKKEKYTWKQYYQKRMEKKQKKQEKKMEKLVSRIGKSTAIQRKETSKTKLIDIAGSTSGKKPSKIRPLSTNQGIQRKPPTIPIATATVIKPRQVSAPLQGPTQVRRVPPAAVARTFTQNGASTKKTTPLMRKCLQMMKK</sequence>